<dbReference type="InterPro" id="IPR026736">
    <property type="entry name" value="Virilizer"/>
</dbReference>
<sequence>MGDPASIVPLESVAMKDSLTYEEESVEILNHQVRRLINKEGASVMVLWRSISVEGATWEAEAAMKANIFSCSWNSVQLDINFMYLVVGIAAPSLHTQLAYTSFEEECRTTDHRWGSIVKAQIFIVSDPTHGQPVWFVVGPTDRRSSHIEVILRVFVGAIPSRFSAVERGFFPLSAALLSSSALWSHAACTMDLFVDIVSYFEAIVLSLLSSRSGLIFLGRDPEVATIIIHALRGADNWKKEESISLRHASVLISKGYFCHPRDVALIIEMHLKAITAIDRLVTSSPDSEDLLWTVWQLCSLARSDCGRQALLALVHFPEALSALIAILHSVKELDPVSPNSGAPPLNLAIFHSTAEILEVIVSDSSASSLGSWIGHAKELHRVLHSSSPGSSKKDAPARLLDWIDASVVYHRSGTIGLLRYTAILASGGDAHMASTSVLASDGMDVDNVIGDSSCTDGNIIENMLGKVLDLSQLLTPCWMFKVFITYYECEILSYIVSESKRK</sequence>
<gene>
    <name evidence="1" type="ORF">KY290_018417</name>
</gene>
<name>A0ABQ7VE50_SOLTU</name>
<dbReference type="EMBL" id="JAIVGD010000013">
    <property type="protein sequence ID" value="KAH0762344.1"/>
    <property type="molecule type" value="Genomic_DNA"/>
</dbReference>
<organism evidence="1 2">
    <name type="scientific">Solanum tuberosum</name>
    <name type="common">Potato</name>
    <dbReference type="NCBI Taxonomy" id="4113"/>
    <lineage>
        <taxon>Eukaryota</taxon>
        <taxon>Viridiplantae</taxon>
        <taxon>Streptophyta</taxon>
        <taxon>Embryophyta</taxon>
        <taxon>Tracheophyta</taxon>
        <taxon>Spermatophyta</taxon>
        <taxon>Magnoliopsida</taxon>
        <taxon>eudicotyledons</taxon>
        <taxon>Gunneridae</taxon>
        <taxon>Pentapetalae</taxon>
        <taxon>asterids</taxon>
        <taxon>lamiids</taxon>
        <taxon>Solanales</taxon>
        <taxon>Solanaceae</taxon>
        <taxon>Solanoideae</taxon>
        <taxon>Solaneae</taxon>
        <taxon>Solanum</taxon>
    </lineage>
</organism>
<accession>A0ABQ7VE50</accession>
<evidence type="ECO:0000313" key="1">
    <source>
        <dbReference type="EMBL" id="KAH0762344.1"/>
    </source>
</evidence>
<keyword evidence="2" id="KW-1185">Reference proteome</keyword>
<dbReference type="PANTHER" id="PTHR23185:SF0">
    <property type="entry name" value="PROTEIN VIRILIZER HOMOLOG"/>
    <property type="match status" value="1"/>
</dbReference>
<dbReference type="Proteomes" id="UP000826656">
    <property type="component" value="Unassembled WGS sequence"/>
</dbReference>
<proteinExistence type="predicted"/>
<dbReference type="PANTHER" id="PTHR23185">
    <property type="entry name" value="PROTEIN VIRILIZER HOMOLOG"/>
    <property type="match status" value="1"/>
</dbReference>
<comment type="caution">
    <text evidence="1">The sequence shown here is derived from an EMBL/GenBank/DDBJ whole genome shotgun (WGS) entry which is preliminary data.</text>
</comment>
<evidence type="ECO:0000313" key="2">
    <source>
        <dbReference type="Proteomes" id="UP000826656"/>
    </source>
</evidence>
<protein>
    <submittedName>
        <fullName evidence="1">Uncharacterized protein</fullName>
    </submittedName>
</protein>
<reference evidence="1 2" key="1">
    <citation type="journal article" date="2021" name="bioRxiv">
        <title>Chromosome-scale and haplotype-resolved genome assembly of a tetraploid potato cultivar.</title>
        <authorList>
            <person name="Sun H."/>
            <person name="Jiao W.-B."/>
            <person name="Krause K."/>
            <person name="Campoy J.A."/>
            <person name="Goel M."/>
            <person name="Folz-Donahue K."/>
            <person name="Kukat C."/>
            <person name="Huettel B."/>
            <person name="Schneeberger K."/>
        </authorList>
    </citation>
    <scope>NUCLEOTIDE SEQUENCE [LARGE SCALE GENOMIC DNA]</scope>
    <source>
        <strain evidence="1">SolTubOtavaFocal</strain>
        <tissue evidence="1">Leaves</tissue>
    </source>
</reference>